<dbReference type="Proteomes" id="UP001180503">
    <property type="component" value="Unassembled WGS sequence"/>
</dbReference>
<evidence type="ECO:0000259" key="1">
    <source>
        <dbReference type="Pfam" id="PF00501"/>
    </source>
</evidence>
<feature type="domain" description="AMP-binding enzyme C-terminal" evidence="2">
    <location>
        <begin position="449"/>
        <end position="524"/>
    </location>
</feature>
<gene>
    <name evidence="3" type="ORF">RM528_24895</name>
</gene>
<dbReference type="Pfam" id="PF13193">
    <property type="entry name" value="AMP-binding_C"/>
    <property type="match status" value="1"/>
</dbReference>
<comment type="caution">
    <text evidence="3">The sequence shown here is derived from an EMBL/GenBank/DDBJ whole genome shotgun (WGS) entry which is preliminary data.</text>
</comment>
<evidence type="ECO:0000313" key="3">
    <source>
        <dbReference type="EMBL" id="MDT0405082.1"/>
    </source>
</evidence>
<dbReference type="InterPro" id="IPR025110">
    <property type="entry name" value="AMP-bd_C"/>
</dbReference>
<dbReference type="EC" id="6.2.1.3" evidence="3"/>
<reference evidence="4" key="1">
    <citation type="submission" date="2023-07" db="EMBL/GenBank/DDBJ databases">
        <title>30 novel species of actinomycetes from the DSMZ collection.</title>
        <authorList>
            <person name="Nouioui I."/>
        </authorList>
    </citation>
    <scope>NUCLEOTIDE SEQUENCE [LARGE SCALE GENOMIC DNA]</scope>
    <source>
        <strain evidence="4">DSM 41635</strain>
    </source>
</reference>
<dbReference type="Gene3D" id="3.30.300.30">
    <property type="match status" value="1"/>
</dbReference>
<dbReference type="Pfam" id="PF00501">
    <property type="entry name" value="AMP-binding"/>
    <property type="match status" value="1"/>
</dbReference>
<dbReference type="Gene3D" id="3.40.50.12780">
    <property type="entry name" value="N-terminal domain of ligase-like"/>
    <property type="match status" value="1"/>
</dbReference>
<evidence type="ECO:0000259" key="2">
    <source>
        <dbReference type="Pfam" id="PF13193"/>
    </source>
</evidence>
<protein>
    <submittedName>
        <fullName evidence="3">Long-chain-fatty-acid--CoA ligase</fullName>
        <ecNumber evidence="3">6.2.1.3</ecNumber>
    </submittedName>
</protein>
<dbReference type="InterPro" id="IPR045851">
    <property type="entry name" value="AMP-bd_C_sf"/>
</dbReference>
<dbReference type="PANTHER" id="PTHR43767">
    <property type="entry name" value="LONG-CHAIN-FATTY-ACID--COA LIGASE"/>
    <property type="match status" value="1"/>
</dbReference>
<dbReference type="SUPFAM" id="SSF56801">
    <property type="entry name" value="Acetyl-CoA synthetase-like"/>
    <property type="match status" value="1"/>
</dbReference>
<dbReference type="InterPro" id="IPR042099">
    <property type="entry name" value="ANL_N_sf"/>
</dbReference>
<keyword evidence="3" id="KW-0436">Ligase</keyword>
<dbReference type="InterPro" id="IPR000873">
    <property type="entry name" value="AMP-dep_synth/lig_dom"/>
</dbReference>
<dbReference type="NCBIfam" id="NF004837">
    <property type="entry name" value="PRK06187.1"/>
    <property type="match status" value="1"/>
</dbReference>
<name>A0ABU2QM06_9ACTN</name>
<dbReference type="EMBL" id="JAVRFB010000021">
    <property type="protein sequence ID" value="MDT0405082.1"/>
    <property type="molecule type" value="Genomic_DNA"/>
</dbReference>
<accession>A0ABU2QM06</accession>
<sequence>MDGLMQPRPLTIAHLFERAETLFAHKRVIDAEGTETVYGSWADRVRRLVSALTVLDVPPGARVATLAANHRRHLEVYAAAPISKRVLHTLNIRLSAEHLVHIVEHAGDDVVFLDRRHLPLILECLDRLPGVRHWVVFPDGTDFALPPDPRFVGYDELVDSAEPYEGSFEATFGAADENLAAGLCYTSGTAGRPKGVLYSHRSTVLHCLGIMAAGLIGVSERDVVLPIVPMFHASAWGLPYGALMAGADLVLPGPSTDREHLADLMERHRVTLAAAVPTVWTDLLPGLADRDLGSLRLLLGGGSRVTPALSRAYEDTVGVPLTHSWGMTEVSPVGAVGGLHSRHDGLDAEARDAVRAAQGRPIPLVNLRLVDVESGRPVPHDGASAGELQVTGPWVARGYFGGEGADHFTEDDWLRTGDLATIDEGGHLRLVDRIKDLIKSGGEWISSAELEAAIATHPDVEQVAVVAREDPRWAERPVAFVVLRAGSDPTMDKLREHVSHRVASWWLPDEFVVLDSLPLTGTGKPFKEALRRSLESPSDTSS</sequence>
<proteinExistence type="predicted"/>
<dbReference type="GO" id="GO:0004467">
    <property type="term" value="F:long-chain fatty acid-CoA ligase activity"/>
    <property type="evidence" value="ECO:0007669"/>
    <property type="project" value="UniProtKB-EC"/>
</dbReference>
<organism evidence="3 4">
    <name type="scientific">Streptomyces edwardsiae</name>
    <dbReference type="NCBI Taxonomy" id="3075527"/>
    <lineage>
        <taxon>Bacteria</taxon>
        <taxon>Bacillati</taxon>
        <taxon>Actinomycetota</taxon>
        <taxon>Actinomycetes</taxon>
        <taxon>Kitasatosporales</taxon>
        <taxon>Streptomycetaceae</taxon>
        <taxon>Streptomyces</taxon>
    </lineage>
</organism>
<evidence type="ECO:0000313" key="4">
    <source>
        <dbReference type="Proteomes" id="UP001180503"/>
    </source>
</evidence>
<dbReference type="RefSeq" id="WP_311710863.1">
    <property type="nucleotide sequence ID" value="NZ_JAVRFB010000021.1"/>
</dbReference>
<feature type="domain" description="AMP-dependent synthetase/ligase" evidence="1">
    <location>
        <begin position="22"/>
        <end position="400"/>
    </location>
</feature>
<dbReference type="PANTHER" id="PTHR43767:SF11">
    <property type="entry name" value="MEDIUM-CHAIN-FATTY-ACID--COA LIGASE"/>
    <property type="match status" value="1"/>
</dbReference>
<dbReference type="InterPro" id="IPR050237">
    <property type="entry name" value="ATP-dep_AMP-bd_enzyme"/>
</dbReference>